<reference evidence="4 5" key="1">
    <citation type="submission" date="2016-10" db="EMBL/GenBank/DDBJ databases">
        <authorList>
            <person name="de Groot N.N."/>
        </authorList>
    </citation>
    <scope>NUCLEOTIDE SEQUENCE [LARGE SCALE GENOMIC DNA]</scope>
    <source>
        <strain evidence="4 5">DSM 23553</strain>
    </source>
</reference>
<dbReference type="SUPFAM" id="SSF50630">
    <property type="entry name" value="Acid proteases"/>
    <property type="match status" value="1"/>
</dbReference>
<evidence type="ECO:0000259" key="3">
    <source>
        <dbReference type="PROSITE" id="PS50175"/>
    </source>
</evidence>
<evidence type="ECO:0000256" key="1">
    <source>
        <dbReference type="ARBA" id="ARBA00022801"/>
    </source>
</evidence>
<dbReference type="Pfam" id="PF17820">
    <property type="entry name" value="PDZ_6"/>
    <property type="match status" value="1"/>
</dbReference>
<dbReference type="InterPro" id="IPR041489">
    <property type="entry name" value="PDZ_6"/>
</dbReference>
<dbReference type="InterPro" id="IPR001995">
    <property type="entry name" value="Peptidase_A2_cat"/>
</dbReference>
<feature type="domain" description="Peptidase A2" evidence="3">
    <location>
        <begin position="55"/>
        <end position="92"/>
    </location>
</feature>
<dbReference type="InterPro" id="IPR034122">
    <property type="entry name" value="Retropepsin-like_bacterial"/>
</dbReference>
<keyword evidence="1" id="KW-0378">Hydrolase</keyword>
<dbReference type="PROSITE" id="PS50106">
    <property type="entry name" value="PDZ"/>
    <property type="match status" value="1"/>
</dbReference>
<dbReference type="SUPFAM" id="SSF50156">
    <property type="entry name" value="PDZ domain-like"/>
    <property type="match status" value="1"/>
</dbReference>
<dbReference type="Gene3D" id="2.30.42.10">
    <property type="match status" value="1"/>
</dbReference>
<dbReference type="GO" id="GO:0006508">
    <property type="term" value="P:proteolysis"/>
    <property type="evidence" value="ECO:0007669"/>
    <property type="project" value="InterPro"/>
</dbReference>
<dbReference type="RefSeq" id="WP_093114451.1">
    <property type="nucleotide sequence ID" value="NZ_FNGG01000015.1"/>
</dbReference>
<gene>
    <name evidence="4" type="ORF">SAMN04488034_1154</name>
</gene>
<dbReference type="Proteomes" id="UP000199448">
    <property type="component" value="Unassembled WGS sequence"/>
</dbReference>
<protein>
    <submittedName>
        <fullName evidence="4">PDZ domain-containing protein</fullName>
    </submittedName>
</protein>
<dbReference type="PROSITE" id="PS50175">
    <property type="entry name" value="ASP_PROT_RETROV"/>
    <property type="match status" value="1"/>
</dbReference>
<dbReference type="InterPro" id="IPR001478">
    <property type="entry name" value="PDZ"/>
</dbReference>
<dbReference type="InterPro" id="IPR036034">
    <property type="entry name" value="PDZ_sf"/>
</dbReference>
<evidence type="ECO:0000313" key="4">
    <source>
        <dbReference type="EMBL" id="SEF12492.1"/>
    </source>
</evidence>
<dbReference type="GO" id="GO:0004190">
    <property type="term" value="F:aspartic-type endopeptidase activity"/>
    <property type="evidence" value="ECO:0007669"/>
    <property type="project" value="InterPro"/>
</dbReference>
<dbReference type="InterPro" id="IPR021109">
    <property type="entry name" value="Peptidase_aspartic_dom_sf"/>
</dbReference>
<keyword evidence="5" id="KW-1185">Reference proteome</keyword>
<dbReference type="STRING" id="390640.SAMN04488034_1154"/>
<name>A0A1H5PF30_9FLAO</name>
<evidence type="ECO:0000259" key="2">
    <source>
        <dbReference type="PROSITE" id="PS50106"/>
    </source>
</evidence>
<dbReference type="OrthoDB" id="3521766at2"/>
<feature type="domain" description="PDZ" evidence="2">
    <location>
        <begin position="335"/>
        <end position="410"/>
    </location>
</feature>
<dbReference type="Gene3D" id="2.40.70.10">
    <property type="entry name" value="Acid Proteases"/>
    <property type="match status" value="2"/>
</dbReference>
<dbReference type="AlphaFoldDB" id="A0A1H5PF30"/>
<dbReference type="SMART" id="SM00228">
    <property type="entry name" value="PDZ"/>
    <property type="match status" value="1"/>
</dbReference>
<dbReference type="CDD" id="cd05483">
    <property type="entry name" value="retropepsin_like_bacteria"/>
    <property type="match status" value="1"/>
</dbReference>
<accession>A0A1H5PF30</accession>
<evidence type="ECO:0000313" key="5">
    <source>
        <dbReference type="Proteomes" id="UP000199448"/>
    </source>
</evidence>
<proteinExistence type="predicted"/>
<organism evidence="4 5">
    <name type="scientific">Salinimicrobium catena</name>
    <dbReference type="NCBI Taxonomy" id="390640"/>
    <lineage>
        <taxon>Bacteria</taxon>
        <taxon>Pseudomonadati</taxon>
        <taxon>Bacteroidota</taxon>
        <taxon>Flavobacteriia</taxon>
        <taxon>Flavobacteriales</taxon>
        <taxon>Flavobacteriaceae</taxon>
        <taxon>Salinimicrobium</taxon>
    </lineage>
</organism>
<sequence length="439" mass="50091">MLKNSLLILFFLSSVISGYCQEGFLIDKNRRSTKVKFELVNNLIILPVELNGVELSFLLDTGVNTSVLLNIEEGDSLELKNAEKINLRGLGGEELIEAYRSVDNELRLGKVSCKDLTLFLIYDADVNFSPRLGIPVHGIIGYDFFKDFVVEINYSRKFLRLHDPDRFSKKLSRYNEMTIRFFQNKPYIRANVEIEGKVVPVTLLIDNGLGDAVWLFNENADIKVPENSFDDFLGLGLLGDVTGKRSRIGYLELGDHRLRDVTAAFPDSVSVQGLKLFAERNGSIGGEVLKRFNVIFDYDHQKIYLRKNRFFNDPFNYDMSGITLEHSGFMIVESYVNVSRPESARDDNEIIFETGLQTRKKFELKPAFKIVSVRKDSPAYEAGLQAGDELVKINGRDVFRYDLEDIVSLFASEEGKLIRLEVNRGISNLKFEFRLKKVL</sequence>
<dbReference type="EMBL" id="FNUG01000015">
    <property type="protein sequence ID" value="SEF12492.1"/>
    <property type="molecule type" value="Genomic_DNA"/>
</dbReference>
<dbReference type="Pfam" id="PF13650">
    <property type="entry name" value="Asp_protease_2"/>
    <property type="match status" value="1"/>
</dbReference>